<accession>A0ABR2TTK4</accession>
<protein>
    <submittedName>
        <fullName evidence="2">Uncharacterized protein</fullName>
    </submittedName>
</protein>
<feature type="region of interest" description="Disordered" evidence="1">
    <location>
        <begin position="26"/>
        <end position="45"/>
    </location>
</feature>
<organism evidence="2 3">
    <name type="scientific">Hibiscus sabdariffa</name>
    <name type="common">roselle</name>
    <dbReference type="NCBI Taxonomy" id="183260"/>
    <lineage>
        <taxon>Eukaryota</taxon>
        <taxon>Viridiplantae</taxon>
        <taxon>Streptophyta</taxon>
        <taxon>Embryophyta</taxon>
        <taxon>Tracheophyta</taxon>
        <taxon>Spermatophyta</taxon>
        <taxon>Magnoliopsida</taxon>
        <taxon>eudicotyledons</taxon>
        <taxon>Gunneridae</taxon>
        <taxon>Pentapetalae</taxon>
        <taxon>rosids</taxon>
        <taxon>malvids</taxon>
        <taxon>Malvales</taxon>
        <taxon>Malvaceae</taxon>
        <taxon>Malvoideae</taxon>
        <taxon>Hibiscus</taxon>
    </lineage>
</organism>
<reference evidence="2 3" key="1">
    <citation type="journal article" date="2024" name="G3 (Bethesda)">
        <title>Genome assembly of Hibiscus sabdariffa L. provides insights into metabolisms of medicinal natural products.</title>
        <authorList>
            <person name="Kim T."/>
        </authorList>
    </citation>
    <scope>NUCLEOTIDE SEQUENCE [LARGE SCALE GENOMIC DNA]</scope>
    <source>
        <strain evidence="2">TK-2024</strain>
        <tissue evidence="2">Old leaves</tissue>
    </source>
</reference>
<evidence type="ECO:0000313" key="3">
    <source>
        <dbReference type="Proteomes" id="UP001396334"/>
    </source>
</evidence>
<dbReference type="Proteomes" id="UP001396334">
    <property type="component" value="Unassembled WGS sequence"/>
</dbReference>
<feature type="compositionally biased region" description="Polar residues" evidence="1">
    <location>
        <begin position="29"/>
        <end position="45"/>
    </location>
</feature>
<evidence type="ECO:0000256" key="1">
    <source>
        <dbReference type="SAM" id="MobiDB-lite"/>
    </source>
</evidence>
<name>A0ABR2TTK4_9ROSI</name>
<keyword evidence="3" id="KW-1185">Reference proteome</keyword>
<proteinExistence type="predicted"/>
<evidence type="ECO:0000313" key="2">
    <source>
        <dbReference type="EMBL" id="KAK9040833.1"/>
    </source>
</evidence>
<sequence length="99" mass="11649">MARKPKATNYQRPMYILITMEMVPHLSKGSKQQPSSQIPYKQPVTSPRRLIGNQKAETRQQHLRLGRGKYYAPANQEEASHNTWKTQIRIRTSYLRHFV</sequence>
<comment type="caution">
    <text evidence="2">The sequence shown here is derived from an EMBL/GenBank/DDBJ whole genome shotgun (WGS) entry which is preliminary data.</text>
</comment>
<dbReference type="EMBL" id="JBBPBN010000004">
    <property type="protein sequence ID" value="KAK9040833.1"/>
    <property type="molecule type" value="Genomic_DNA"/>
</dbReference>
<gene>
    <name evidence="2" type="ORF">V6N11_015970</name>
</gene>